<dbReference type="PANTHER" id="PTHR23101:SF25">
    <property type="entry name" value="GTPASE-ACTIVATING PROTEIN AND VPS9 DOMAIN-CONTAINING PROTEIN 1"/>
    <property type="match status" value="1"/>
</dbReference>
<dbReference type="GO" id="GO:0005829">
    <property type="term" value="C:cytosol"/>
    <property type="evidence" value="ECO:0007669"/>
    <property type="project" value="TreeGrafter"/>
</dbReference>
<proteinExistence type="predicted"/>
<dbReference type="PANTHER" id="PTHR23101">
    <property type="entry name" value="RAB GDP/GTP EXCHANGE FACTOR"/>
    <property type="match status" value="1"/>
</dbReference>
<dbReference type="AlphaFoldDB" id="A0A7S3B8T3"/>
<dbReference type="GO" id="GO:0005085">
    <property type="term" value="F:guanyl-nucleotide exchange factor activity"/>
    <property type="evidence" value="ECO:0007669"/>
    <property type="project" value="InterPro"/>
</dbReference>
<evidence type="ECO:0000313" key="3">
    <source>
        <dbReference type="EMBL" id="CAE0128369.1"/>
    </source>
</evidence>
<accession>A0A7S3B8T3</accession>
<reference evidence="3" key="1">
    <citation type="submission" date="2021-01" db="EMBL/GenBank/DDBJ databases">
        <authorList>
            <person name="Corre E."/>
            <person name="Pelletier E."/>
            <person name="Niang G."/>
            <person name="Scheremetjew M."/>
            <person name="Finn R."/>
            <person name="Kale V."/>
            <person name="Holt S."/>
            <person name="Cochrane G."/>
            <person name="Meng A."/>
            <person name="Brown T."/>
            <person name="Cohen L."/>
        </authorList>
    </citation>
    <scope>NUCLEOTIDE SEQUENCE</scope>
    <source>
        <strain evidence="3">CCMP281</strain>
    </source>
</reference>
<dbReference type="PROSITE" id="PS51205">
    <property type="entry name" value="VPS9"/>
    <property type="match status" value="1"/>
</dbReference>
<feature type="region of interest" description="Disordered" evidence="1">
    <location>
        <begin position="279"/>
        <end position="314"/>
    </location>
</feature>
<protein>
    <recommendedName>
        <fullName evidence="2">VPS9 domain-containing protein</fullName>
    </recommendedName>
</protein>
<gene>
    <name evidence="3" type="ORF">HERI1096_LOCUS27088</name>
</gene>
<feature type="compositionally biased region" description="Polar residues" evidence="1">
    <location>
        <begin position="227"/>
        <end position="249"/>
    </location>
</feature>
<dbReference type="GO" id="GO:0016192">
    <property type="term" value="P:vesicle-mediated transport"/>
    <property type="evidence" value="ECO:0007669"/>
    <property type="project" value="InterPro"/>
</dbReference>
<sequence>MAHRFLNGLEAAAATEGCHDGAGCHDESLWLLRDELEDRLMSRIHSEVFGSLPGEADEDDRLQRQLSSLAATDPVALGVSADFTDTRFNRWDAAAAELREMYRYTTPRSKMGCVMRFVHQLKHGLLECKAVSSGRGEAPQLGADELFPVLVYVVLISNPSQLYSNIQFVQRFRSPMGLKSEAGCYFTHLQAASCFLSSFAEGGGPQGPPPDGADQDSDWGLTGFDSECSTLSPQGSTFSRARNNSTGTMSLVGGDVRQRTATLLSDAVDAWERQVESTLGDFEGGASATPRHSVDWDSDTDTGPATEPRQHAPPVAARFPISRYF</sequence>
<feature type="domain" description="VPS9" evidence="2">
    <location>
        <begin position="56"/>
        <end position="205"/>
    </location>
</feature>
<dbReference type="InterPro" id="IPR003123">
    <property type="entry name" value="VPS9"/>
</dbReference>
<evidence type="ECO:0000259" key="2">
    <source>
        <dbReference type="PROSITE" id="PS51205"/>
    </source>
</evidence>
<dbReference type="SMART" id="SM00167">
    <property type="entry name" value="VPS9"/>
    <property type="match status" value="1"/>
</dbReference>
<dbReference type="InterPro" id="IPR045046">
    <property type="entry name" value="Vps9-like"/>
</dbReference>
<dbReference type="Pfam" id="PF02204">
    <property type="entry name" value="VPS9"/>
    <property type="match status" value="1"/>
</dbReference>
<dbReference type="InterPro" id="IPR037191">
    <property type="entry name" value="VPS9_dom_sf"/>
</dbReference>
<organism evidence="3">
    <name type="scientific">Haptolina ericina</name>
    <dbReference type="NCBI Taxonomy" id="156174"/>
    <lineage>
        <taxon>Eukaryota</taxon>
        <taxon>Haptista</taxon>
        <taxon>Haptophyta</taxon>
        <taxon>Prymnesiophyceae</taxon>
        <taxon>Prymnesiales</taxon>
        <taxon>Prymnesiaceae</taxon>
        <taxon>Haptolina</taxon>
    </lineage>
</organism>
<dbReference type="GO" id="GO:0031267">
    <property type="term" value="F:small GTPase binding"/>
    <property type="evidence" value="ECO:0007669"/>
    <property type="project" value="TreeGrafter"/>
</dbReference>
<name>A0A7S3B8T3_9EUKA</name>
<dbReference type="Gene3D" id="1.20.1050.80">
    <property type="entry name" value="VPS9 domain"/>
    <property type="match status" value="1"/>
</dbReference>
<dbReference type="GO" id="GO:0030139">
    <property type="term" value="C:endocytic vesicle"/>
    <property type="evidence" value="ECO:0007669"/>
    <property type="project" value="TreeGrafter"/>
</dbReference>
<feature type="region of interest" description="Disordered" evidence="1">
    <location>
        <begin position="200"/>
        <end position="251"/>
    </location>
</feature>
<dbReference type="EMBL" id="HBHX01048902">
    <property type="protein sequence ID" value="CAE0128369.1"/>
    <property type="molecule type" value="Transcribed_RNA"/>
</dbReference>
<evidence type="ECO:0000256" key="1">
    <source>
        <dbReference type="SAM" id="MobiDB-lite"/>
    </source>
</evidence>
<dbReference type="SUPFAM" id="SSF109993">
    <property type="entry name" value="VPS9 domain"/>
    <property type="match status" value="1"/>
</dbReference>